<name>A0AAD5JLE8_9FUNG</name>
<evidence type="ECO:0000256" key="1">
    <source>
        <dbReference type="ARBA" id="ARBA00004141"/>
    </source>
</evidence>
<dbReference type="PANTHER" id="PTHR22950">
    <property type="entry name" value="AMINO ACID TRANSPORTER"/>
    <property type="match status" value="1"/>
</dbReference>
<reference evidence="8" key="1">
    <citation type="journal article" date="2022" name="IScience">
        <title>Evolution of zygomycete secretomes and the origins of terrestrial fungal ecologies.</title>
        <authorList>
            <person name="Chang Y."/>
            <person name="Wang Y."/>
            <person name="Mondo S."/>
            <person name="Ahrendt S."/>
            <person name="Andreopoulos W."/>
            <person name="Barry K."/>
            <person name="Beard J."/>
            <person name="Benny G.L."/>
            <person name="Blankenship S."/>
            <person name="Bonito G."/>
            <person name="Cuomo C."/>
            <person name="Desiro A."/>
            <person name="Gervers K.A."/>
            <person name="Hundley H."/>
            <person name="Kuo A."/>
            <person name="LaButti K."/>
            <person name="Lang B.F."/>
            <person name="Lipzen A."/>
            <person name="O'Donnell K."/>
            <person name="Pangilinan J."/>
            <person name="Reynolds N."/>
            <person name="Sandor L."/>
            <person name="Smith M.E."/>
            <person name="Tsang A."/>
            <person name="Grigoriev I.V."/>
            <person name="Stajich J.E."/>
            <person name="Spatafora J.W."/>
        </authorList>
    </citation>
    <scope>NUCLEOTIDE SEQUENCE</scope>
    <source>
        <strain evidence="8">RSA 2281</strain>
    </source>
</reference>
<dbReference type="GO" id="GO:0005774">
    <property type="term" value="C:vacuolar membrane"/>
    <property type="evidence" value="ECO:0007669"/>
    <property type="project" value="TreeGrafter"/>
</dbReference>
<comment type="similarity">
    <text evidence="2">Belongs to the amino acid/polyamine transporter 2 family.</text>
</comment>
<evidence type="ECO:0000256" key="2">
    <source>
        <dbReference type="ARBA" id="ARBA00008066"/>
    </source>
</evidence>
<dbReference type="GO" id="GO:0015179">
    <property type="term" value="F:L-amino acid transmembrane transporter activity"/>
    <property type="evidence" value="ECO:0007669"/>
    <property type="project" value="TreeGrafter"/>
</dbReference>
<accession>A0AAD5JLE8</accession>
<evidence type="ECO:0000313" key="8">
    <source>
        <dbReference type="EMBL" id="KAI9244853.1"/>
    </source>
</evidence>
<keyword evidence="9" id="KW-1185">Reference proteome</keyword>
<feature type="transmembrane region" description="Helical" evidence="6">
    <location>
        <begin position="39"/>
        <end position="57"/>
    </location>
</feature>
<keyword evidence="3 6" id="KW-0812">Transmembrane</keyword>
<dbReference type="PANTHER" id="PTHR22950:SF349">
    <property type="entry name" value="AMINO ACID TRANSPORTER TRANSMEMBRANE DOMAIN-CONTAINING PROTEIN"/>
    <property type="match status" value="1"/>
</dbReference>
<gene>
    <name evidence="8" type="ORF">BDA99DRAFT_610058</name>
</gene>
<keyword evidence="5 6" id="KW-0472">Membrane</keyword>
<feature type="transmembrane region" description="Helical" evidence="6">
    <location>
        <begin position="381"/>
        <end position="402"/>
    </location>
</feature>
<feature type="transmembrane region" description="Helical" evidence="6">
    <location>
        <begin position="120"/>
        <end position="141"/>
    </location>
</feature>
<feature type="transmembrane region" description="Helical" evidence="6">
    <location>
        <begin position="153"/>
        <end position="175"/>
    </location>
</feature>
<feature type="transmembrane region" description="Helical" evidence="6">
    <location>
        <begin position="414"/>
        <end position="435"/>
    </location>
</feature>
<feature type="transmembrane region" description="Helical" evidence="6">
    <location>
        <begin position="187"/>
        <end position="206"/>
    </location>
</feature>
<evidence type="ECO:0000313" key="9">
    <source>
        <dbReference type="Proteomes" id="UP001209540"/>
    </source>
</evidence>
<feature type="domain" description="Amino acid transporter transmembrane" evidence="7">
    <location>
        <begin position="40"/>
        <end position="434"/>
    </location>
</feature>
<evidence type="ECO:0000259" key="7">
    <source>
        <dbReference type="Pfam" id="PF01490"/>
    </source>
</evidence>
<sequence>MVDSSLYIDKQEDFPSIASKEAARIPVTDCDRTYAGPSIYAFYNIVCSVCGVGMLALSQSLSKGGWAAIALIIIAWWMVLYLSIIVNKCLYLPRNRKLHHTRLSSIPAIADDAFGKFGGWIAYFFQTWIFLGASILHFVLAGANMNKLCENTAGEIGVVPWTIIFCIVICIPFIFLKSMSDTGWTSISGALAILITTFICVVVAGVDNNTGLPQRIASGQIAPITHQSFVLSGFPGALANIAVSFGANMMFPSIEAAMRKPKQWPQVVTYALTTCACLYILIAVPGYYVYGDSVKNPVYYSLPDGIPLKICIVLVTLAVLAPIPIFLSAFNLECEEAMNLTVERLGRKREFIFRAIFRSLTIIFCAVVGCTIPFFDLLMGLVGSFGFCTCIFIVPIPCYWRLTGFRNKPIYELAWNILILLFGFVGLIFGTWFAVEDLVHEFQK</sequence>
<evidence type="ECO:0000256" key="4">
    <source>
        <dbReference type="ARBA" id="ARBA00022989"/>
    </source>
</evidence>
<proteinExistence type="inferred from homology"/>
<comment type="caution">
    <text evidence="8">The sequence shown here is derived from an EMBL/GenBank/DDBJ whole genome shotgun (WGS) entry which is preliminary data.</text>
</comment>
<reference evidence="8" key="2">
    <citation type="submission" date="2023-02" db="EMBL/GenBank/DDBJ databases">
        <authorList>
            <consortium name="DOE Joint Genome Institute"/>
            <person name="Mondo S.J."/>
            <person name="Chang Y."/>
            <person name="Wang Y."/>
            <person name="Ahrendt S."/>
            <person name="Andreopoulos W."/>
            <person name="Barry K."/>
            <person name="Beard J."/>
            <person name="Benny G.L."/>
            <person name="Blankenship S."/>
            <person name="Bonito G."/>
            <person name="Cuomo C."/>
            <person name="Desiro A."/>
            <person name="Gervers K.A."/>
            <person name="Hundley H."/>
            <person name="Kuo A."/>
            <person name="LaButti K."/>
            <person name="Lang B.F."/>
            <person name="Lipzen A."/>
            <person name="O'Donnell K."/>
            <person name="Pangilinan J."/>
            <person name="Reynolds N."/>
            <person name="Sandor L."/>
            <person name="Smith M.W."/>
            <person name="Tsang A."/>
            <person name="Grigoriev I.V."/>
            <person name="Stajich J.E."/>
            <person name="Spatafora J.W."/>
        </authorList>
    </citation>
    <scope>NUCLEOTIDE SEQUENCE</scope>
    <source>
        <strain evidence="8">RSA 2281</strain>
    </source>
</reference>
<dbReference type="EMBL" id="JAIXMP010000056">
    <property type="protein sequence ID" value="KAI9244853.1"/>
    <property type="molecule type" value="Genomic_DNA"/>
</dbReference>
<protein>
    <submittedName>
        <fullName evidence="8">Transmembrane amino acid transporter protein-domain-containing protein</fullName>
    </submittedName>
</protein>
<feature type="transmembrane region" description="Helical" evidence="6">
    <location>
        <begin position="267"/>
        <end position="290"/>
    </location>
</feature>
<organism evidence="8 9">
    <name type="scientific">Phascolomyces articulosus</name>
    <dbReference type="NCBI Taxonomy" id="60185"/>
    <lineage>
        <taxon>Eukaryota</taxon>
        <taxon>Fungi</taxon>
        <taxon>Fungi incertae sedis</taxon>
        <taxon>Mucoromycota</taxon>
        <taxon>Mucoromycotina</taxon>
        <taxon>Mucoromycetes</taxon>
        <taxon>Mucorales</taxon>
        <taxon>Lichtheimiaceae</taxon>
        <taxon>Phascolomyces</taxon>
    </lineage>
</organism>
<feature type="transmembrane region" description="Helical" evidence="6">
    <location>
        <begin position="64"/>
        <end position="86"/>
    </location>
</feature>
<feature type="transmembrane region" description="Helical" evidence="6">
    <location>
        <begin position="351"/>
        <end position="375"/>
    </location>
</feature>
<keyword evidence="4 6" id="KW-1133">Transmembrane helix</keyword>
<dbReference type="Pfam" id="PF01490">
    <property type="entry name" value="Aa_trans"/>
    <property type="match status" value="1"/>
</dbReference>
<feature type="transmembrane region" description="Helical" evidence="6">
    <location>
        <begin position="310"/>
        <end position="330"/>
    </location>
</feature>
<dbReference type="AlphaFoldDB" id="A0AAD5JLE8"/>
<comment type="subcellular location">
    <subcellularLocation>
        <location evidence="1">Membrane</location>
        <topology evidence="1">Multi-pass membrane protein</topology>
    </subcellularLocation>
</comment>
<evidence type="ECO:0000256" key="5">
    <source>
        <dbReference type="ARBA" id="ARBA00023136"/>
    </source>
</evidence>
<dbReference type="Proteomes" id="UP001209540">
    <property type="component" value="Unassembled WGS sequence"/>
</dbReference>
<evidence type="ECO:0000256" key="3">
    <source>
        <dbReference type="ARBA" id="ARBA00022692"/>
    </source>
</evidence>
<evidence type="ECO:0000256" key="6">
    <source>
        <dbReference type="SAM" id="Phobius"/>
    </source>
</evidence>
<dbReference type="InterPro" id="IPR013057">
    <property type="entry name" value="AA_transpt_TM"/>
</dbReference>